<gene>
    <name evidence="2" type="primary">Acey_s0373.g172</name>
    <name evidence="2" type="ORF">Y032_0373g172</name>
</gene>
<evidence type="ECO:0000256" key="1">
    <source>
        <dbReference type="SAM" id="MobiDB-lite"/>
    </source>
</evidence>
<dbReference type="Proteomes" id="UP000024635">
    <property type="component" value="Unassembled WGS sequence"/>
</dbReference>
<comment type="caution">
    <text evidence="2">The sequence shown here is derived from an EMBL/GenBank/DDBJ whole genome shotgun (WGS) entry which is preliminary data.</text>
</comment>
<accession>A0A016RU23</accession>
<feature type="region of interest" description="Disordered" evidence="1">
    <location>
        <begin position="28"/>
        <end position="56"/>
    </location>
</feature>
<proteinExistence type="predicted"/>
<dbReference type="EMBL" id="JARK01001709">
    <property type="protein sequence ID" value="EYB81816.1"/>
    <property type="molecule type" value="Genomic_DNA"/>
</dbReference>
<evidence type="ECO:0000313" key="3">
    <source>
        <dbReference type="Proteomes" id="UP000024635"/>
    </source>
</evidence>
<dbReference type="AlphaFoldDB" id="A0A016RU23"/>
<evidence type="ECO:0000313" key="2">
    <source>
        <dbReference type="EMBL" id="EYB81816.1"/>
    </source>
</evidence>
<keyword evidence="3" id="KW-1185">Reference proteome</keyword>
<reference evidence="3" key="1">
    <citation type="journal article" date="2015" name="Nat. Genet.">
        <title>The genome and transcriptome of the zoonotic hookworm Ancylostoma ceylanicum identify infection-specific gene families.</title>
        <authorList>
            <person name="Schwarz E.M."/>
            <person name="Hu Y."/>
            <person name="Antoshechkin I."/>
            <person name="Miller M.M."/>
            <person name="Sternberg P.W."/>
            <person name="Aroian R.V."/>
        </authorList>
    </citation>
    <scope>NUCLEOTIDE SEQUENCE</scope>
    <source>
        <strain evidence="3">HY135</strain>
    </source>
</reference>
<protein>
    <submittedName>
        <fullName evidence="2">Uncharacterized protein</fullName>
    </submittedName>
</protein>
<name>A0A016RU23_9BILA</name>
<organism evidence="2 3">
    <name type="scientific">Ancylostoma ceylanicum</name>
    <dbReference type="NCBI Taxonomy" id="53326"/>
    <lineage>
        <taxon>Eukaryota</taxon>
        <taxon>Metazoa</taxon>
        <taxon>Ecdysozoa</taxon>
        <taxon>Nematoda</taxon>
        <taxon>Chromadorea</taxon>
        <taxon>Rhabditida</taxon>
        <taxon>Rhabditina</taxon>
        <taxon>Rhabditomorpha</taxon>
        <taxon>Strongyloidea</taxon>
        <taxon>Ancylostomatidae</taxon>
        <taxon>Ancylostomatinae</taxon>
        <taxon>Ancylostoma</taxon>
    </lineage>
</organism>
<sequence>MLDKLDRAAPLSSLIVDEEPDMRKLFGKKLPKKAATSASLPAIPEQEATKSRARPPPLSVTLTAALLSRDLDELYPYNTAATHTQAQVCASANGFCRL</sequence>